<dbReference type="AlphaFoldDB" id="A0AAD8V0F2"/>
<keyword evidence="2" id="KW-1185">Reference proteome</keyword>
<reference evidence="1" key="1">
    <citation type="submission" date="2021-06" db="EMBL/GenBank/DDBJ databases">
        <title>Comparative genomics, transcriptomics and evolutionary studies reveal genomic signatures of adaptation to plant cell wall in hemibiotrophic fungi.</title>
        <authorList>
            <consortium name="DOE Joint Genome Institute"/>
            <person name="Baroncelli R."/>
            <person name="Diaz J.F."/>
            <person name="Benocci T."/>
            <person name="Peng M."/>
            <person name="Battaglia E."/>
            <person name="Haridas S."/>
            <person name="Andreopoulos W."/>
            <person name="Labutti K."/>
            <person name="Pangilinan J."/>
            <person name="Floch G.L."/>
            <person name="Makela M.R."/>
            <person name="Henrissat B."/>
            <person name="Grigoriev I.V."/>
            <person name="Crouch J.A."/>
            <person name="De Vries R.P."/>
            <person name="Sukno S.A."/>
            <person name="Thon M.R."/>
        </authorList>
    </citation>
    <scope>NUCLEOTIDE SEQUENCE</scope>
    <source>
        <strain evidence="1">CBS 125086</strain>
    </source>
</reference>
<protein>
    <submittedName>
        <fullName evidence="1">Uncharacterized protein</fullName>
    </submittedName>
</protein>
<name>A0AAD8V0F2_9PEZI</name>
<organism evidence="1 2">
    <name type="scientific">Colletotrichum navitas</name>
    <dbReference type="NCBI Taxonomy" id="681940"/>
    <lineage>
        <taxon>Eukaryota</taxon>
        <taxon>Fungi</taxon>
        <taxon>Dikarya</taxon>
        <taxon>Ascomycota</taxon>
        <taxon>Pezizomycotina</taxon>
        <taxon>Sordariomycetes</taxon>
        <taxon>Hypocreomycetidae</taxon>
        <taxon>Glomerellales</taxon>
        <taxon>Glomerellaceae</taxon>
        <taxon>Colletotrichum</taxon>
        <taxon>Colletotrichum graminicola species complex</taxon>
    </lineage>
</organism>
<sequence>MEFDLRDREKTVPVDPTLSCSKNEPAGLPWTIFAGKKHSVTGQFCQEVEKNPKSTLSWIADINGNKQS</sequence>
<dbReference type="RefSeq" id="XP_060411247.1">
    <property type="nucleotide sequence ID" value="XM_060565006.1"/>
</dbReference>
<dbReference type="EMBL" id="JAHLJV010000057">
    <property type="protein sequence ID" value="KAK1580190.1"/>
    <property type="molecule type" value="Genomic_DNA"/>
</dbReference>
<dbReference type="Proteomes" id="UP001230504">
    <property type="component" value="Unassembled WGS sequence"/>
</dbReference>
<feature type="non-terminal residue" evidence="1">
    <location>
        <position position="68"/>
    </location>
</feature>
<comment type="caution">
    <text evidence="1">The sequence shown here is derived from an EMBL/GenBank/DDBJ whole genome shotgun (WGS) entry which is preliminary data.</text>
</comment>
<evidence type="ECO:0000313" key="1">
    <source>
        <dbReference type="EMBL" id="KAK1580190.1"/>
    </source>
</evidence>
<evidence type="ECO:0000313" key="2">
    <source>
        <dbReference type="Proteomes" id="UP001230504"/>
    </source>
</evidence>
<dbReference type="GeneID" id="85449246"/>
<proteinExistence type="predicted"/>
<gene>
    <name evidence="1" type="ORF">LY79DRAFT_705561</name>
</gene>
<accession>A0AAD8V0F2</accession>